<dbReference type="EMBL" id="QNRH01000007">
    <property type="protein sequence ID" value="RBO92224.1"/>
    <property type="molecule type" value="Genomic_DNA"/>
</dbReference>
<accession>A0A366DSI1</accession>
<keyword evidence="7" id="KW-1185">Reference proteome</keyword>
<dbReference type="Pfam" id="PF13411">
    <property type="entry name" value="MerR_1"/>
    <property type="match status" value="1"/>
</dbReference>
<organism evidence="6 7">
    <name type="scientific">Pseudochrobactrum asaccharolyticum</name>
    <dbReference type="NCBI Taxonomy" id="354351"/>
    <lineage>
        <taxon>Bacteria</taxon>
        <taxon>Pseudomonadati</taxon>
        <taxon>Pseudomonadota</taxon>
        <taxon>Alphaproteobacteria</taxon>
        <taxon>Hyphomicrobiales</taxon>
        <taxon>Brucellaceae</taxon>
        <taxon>Pseudochrobactrum</taxon>
    </lineage>
</organism>
<keyword evidence="2" id="KW-0805">Transcription regulation</keyword>
<proteinExistence type="predicted"/>
<dbReference type="GO" id="GO:0003677">
    <property type="term" value="F:DNA binding"/>
    <property type="evidence" value="ECO:0007669"/>
    <property type="project" value="UniProtKB-KW"/>
</dbReference>
<keyword evidence="3 6" id="KW-0238">DNA-binding</keyword>
<keyword evidence="1" id="KW-0678">Repressor</keyword>
<dbReference type="PRINTS" id="PR00040">
    <property type="entry name" value="HTHMERR"/>
</dbReference>
<evidence type="ECO:0000256" key="3">
    <source>
        <dbReference type="ARBA" id="ARBA00023125"/>
    </source>
</evidence>
<comment type="caution">
    <text evidence="6">The sequence shown here is derived from an EMBL/GenBank/DDBJ whole genome shotgun (WGS) entry which is preliminary data.</text>
</comment>
<evidence type="ECO:0000313" key="7">
    <source>
        <dbReference type="Proteomes" id="UP000252893"/>
    </source>
</evidence>
<dbReference type="InterPro" id="IPR047057">
    <property type="entry name" value="MerR_fam"/>
</dbReference>
<dbReference type="InterPro" id="IPR009061">
    <property type="entry name" value="DNA-bd_dom_put_sf"/>
</dbReference>
<dbReference type="PANTHER" id="PTHR30204:SF69">
    <property type="entry name" value="MERR-FAMILY TRANSCRIPTIONAL REGULATOR"/>
    <property type="match status" value="1"/>
</dbReference>
<evidence type="ECO:0000256" key="1">
    <source>
        <dbReference type="ARBA" id="ARBA00022491"/>
    </source>
</evidence>
<evidence type="ECO:0000259" key="5">
    <source>
        <dbReference type="PROSITE" id="PS50937"/>
    </source>
</evidence>
<keyword evidence="4" id="KW-0804">Transcription</keyword>
<dbReference type="PANTHER" id="PTHR30204">
    <property type="entry name" value="REDOX-CYCLING DRUG-SENSING TRANSCRIPTIONAL ACTIVATOR SOXR"/>
    <property type="match status" value="1"/>
</dbReference>
<dbReference type="AlphaFoldDB" id="A0A366DSI1"/>
<dbReference type="SUPFAM" id="SSF46955">
    <property type="entry name" value="Putative DNA-binding domain"/>
    <property type="match status" value="1"/>
</dbReference>
<dbReference type="Gene3D" id="1.10.1660.10">
    <property type="match status" value="1"/>
</dbReference>
<feature type="domain" description="HTH merR-type" evidence="5">
    <location>
        <begin position="9"/>
        <end position="78"/>
    </location>
</feature>
<evidence type="ECO:0000256" key="2">
    <source>
        <dbReference type="ARBA" id="ARBA00023015"/>
    </source>
</evidence>
<dbReference type="RefSeq" id="WP_113945540.1">
    <property type="nucleotide sequence ID" value="NZ_JBHEEG010000009.1"/>
</dbReference>
<dbReference type="Proteomes" id="UP000252893">
    <property type="component" value="Unassembled WGS sequence"/>
</dbReference>
<evidence type="ECO:0000256" key="4">
    <source>
        <dbReference type="ARBA" id="ARBA00023163"/>
    </source>
</evidence>
<sequence length="137" mass="15861">MTTKSNDILYTSGDLARHCEVTLRTIDFYQKRGLIVPIKRQGEGYRYYNKETIERVQKIKILQTIGLSLGDIREVIDLYFDDDGGVAAKQVVLTILKGHLVDADRQIAELQKFREGVFRSIVRIETILKEIERKTPY</sequence>
<gene>
    <name evidence="6" type="ORF">DFR47_107123</name>
</gene>
<dbReference type="GO" id="GO:0003700">
    <property type="term" value="F:DNA-binding transcription factor activity"/>
    <property type="evidence" value="ECO:0007669"/>
    <property type="project" value="InterPro"/>
</dbReference>
<evidence type="ECO:0000313" key="6">
    <source>
        <dbReference type="EMBL" id="RBO92224.1"/>
    </source>
</evidence>
<dbReference type="InterPro" id="IPR000551">
    <property type="entry name" value="MerR-type_HTH_dom"/>
</dbReference>
<reference evidence="6 7" key="1">
    <citation type="submission" date="2018-06" db="EMBL/GenBank/DDBJ databases">
        <title>Genomic Encyclopedia of Type Strains, Phase IV (KMG-IV): sequencing the most valuable type-strain genomes for metagenomic binning, comparative biology and taxonomic classification.</title>
        <authorList>
            <person name="Goeker M."/>
        </authorList>
    </citation>
    <scope>NUCLEOTIDE SEQUENCE [LARGE SCALE GENOMIC DNA]</scope>
    <source>
        <strain evidence="6 7">DSM 25619</strain>
    </source>
</reference>
<dbReference type="PROSITE" id="PS50937">
    <property type="entry name" value="HTH_MERR_2"/>
    <property type="match status" value="1"/>
</dbReference>
<dbReference type="OrthoDB" id="9802944at2"/>
<dbReference type="SMART" id="SM00422">
    <property type="entry name" value="HTH_MERR"/>
    <property type="match status" value="1"/>
</dbReference>
<protein>
    <submittedName>
        <fullName evidence="6">DNA-binding transcriptional MerR regulator</fullName>
    </submittedName>
</protein>
<name>A0A366DSI1_9HYPH</name>